<dbReference type="Pfam" id="PF01429">
    <property type="entry name" value="MBD"/>
    <property type="match status" value="1"/>
</dbReference>
<evidence type="ECO:0000256" key="5">
    <source>
        <dbReference type="ARBA" id="ARBA00022833"/>
    </source>
</evidence>
<dbReference type="PRINTS" id="PR00551">
    <property type="entry name" value="2SGLOBULIN"/>
</dbReference>
<dbReference type="Gene3D" id="3.20.20.80">
    <property type="entry name" value="Glycosidases"/>
    <property type="match status" value="1"/>
</dbReference>
<evidence type="ECO:0000259" key="16">
    <source>
        <dbReference type="PROSITE" id="PS51910"/>
    </source>
</evidence>
<dbReference type="InterPro" id="IPR001739">
    <property type="entry name" value="Methyl_CpG_DNA-bd"/>
</dbReference>
<feature type="domain" description="CW-type" evidence="15">
    <location>
        <begin position="26"/>
        <end position="85"/>
    </location>
</feature>
<dbReference type="InterPro" id="IPR016177">
    <property type="entry name" value="DNA-bd_dom_sf"/>
</dbReference>
<dbReference type="SUPFAM" id="SSF54171">
    <property type="entry name" value="DNA-binding domain"/>
    <property type="match status" value="1"/>
</dbReference>
<dbReference type="EMBL" id="JAHRHJ020000010">
    <property type="protein sequence ID" value="KAH9299620.1"/>
    <property type="molecule type" value="Genomic_DNA"/>
</dbReference>
<dbReference type="Pfam" id="PF00704">
    <property type="entry name" value="Glyco_hydro_18"/>
    <property type="match status" value="1"/>
</dbReference>
<dbReference type="InterPro" id="IPR001579">
    <property type="entry name" value="Glyco_hydro_18_chit_AS"/>
</dbReference>
<dbReference type="Gene3D" id="3.30.40.100">
    <property type="match status" value="1"/>
</dbReference>
<evidence type="ECO:0000256" key="13">
    <source>
        <dbReference type="SAM" id="MobiDB-lite"/>
    </source>
</evidence>
<evidence type="ECO:0000259" key="14">
    <source>
        <dbReference type="PROSITE" id="PS50982"/>
    </source>
</evidence>
<dbReference type="GO" id="GO:0003677">
    <property type="term" value="F:DNA binding"/>
    <property type="evidence" value="ECO:0007669"/>
    <property type="project" value="UniProtKB-KW"/>
</dbReference>
<dbReference type="PROSITE" id="PS01095">
    <property type="entry name" value="GH18_1"/>
    <property type="match status" value="1"/>
</dbReference>
<dbReference type="InterPro" id="IPR017853">
    <property type="entry name" value="GH"/>
</dbReference>
<protein>
    <submittedName>
        <fullName evidence="17">Uncharacterized protein</fullName>
    </submittedName>
</protein>
<keyword evidence="7" id="KW-0238">DNA-binding</keyword>
<dbReference type="GO" id="GO:0005634">
    <property type="term" value="C:nucleus"/>
    <property type="evidence" value="ECO:0007669"/>
    <property type="project" value="UniProtKB-SubCell"/>
</dbReference>
<evidence type="ECO:0000256" key="4">
    <source>
        <dbReference type="ARBA" id="ARBA00022801"/>
    </source>
</evidence>
<feature type="region of interest" description="Disordered" evidence="13">
    <location>
        <begin position="1"/>
        <end position="26"/>
    </location>
</feature>
<dbReference type="Proteomes" id="UP000824469">
    <property type="component" value="Unassembled WGS sequence"/>
</dbReference>
<keyword evidence="8" id="KW-0804">Transcription</keyword>
<dbReference type="InterPro" id="IPR011124">
    <property type="entry name" value="Znf_CW"/>
</dbReference>
<keyword evidence="2" id="KW-0479">Metal-binding</keyword>
<keyword evidence="9" id="KW-0539">Nucleus</keyword>
<evidence type="ECO:0000256" key="11">
    <source>
        <dbReference type="RuleBase" id="RU000489"/>
    </source>
</evidence>
<dbReference type="Gene3D" id="3.30.890.10">
    <property type="entry name" value="Methyl-cpg-binding Protein 2, Chain A"/>
    <property type="match status" value="1"/>
</dbReference>
<keyword evidence="10 11" id="KW-0326">Glycosidase</keyword>
<evidence type="ECO:0000256" key="12">
    <source>
        <dbReference type="RuleBase" id="RU004453"/>
    </source>
</evidence>
<evidence type="ECO:0000256" key="2">
    <source>
        <dbReference type="ARBA" id="ARBA00022723"/>
    </source>
</evidence>
<dbReference type="PANTHER" id="PTHR46476:SF13">
    <property type="entry name" value="2, PUTATIVE, EXPRESSED-RELATED"/>
    <property type="match status" value="1"/>
</dbReference>
<evidence type="ECO:0000256" key="6">
    <source>
        <dbReference type="ARBA" id="ARBA00023015"/>
    </source>
</evidence>
<keyword evidence="18" id="KW-1185">Reference proteome</keyword>
<dbReference type="PROSITE" id="PS51910">
    <property type="entry name" value="GH18_2"/>
    <property type="match status" value="1"/>
</dbReference>
<dbReference type="SMART" id="SM00391">
    <property type="entry name" value="MBD"/>
    <property type="match status" value="1"/>
</dbReference>
<evidence type="ECO:0000313" key="18">
    <source>
        <dbReference type="Proteomes" id="UP000824469"/>
    </source>
</evidence>
<comment type="subcellular location">
    <subcellularLocation>
        <location evidence="1">Nucleus</location>
    </subcellularLocation>
</comment>
<comment type="caution">
    <text evidence="17">The sequence shown here is derived from an EMBL/GenBank/DDBJ whole genome shotgun (WGS) entry which is preliminary data.</text>
</comment>
<evidence type="ECO:0000256" key="7">
    <source>
        <dbReference type="ARBA" id="ARBA00023125"/>
    </source>
</evidence>
<dbReference type="GO" id="GO:0008270">
    <property type="term" value="F:zinc ion binding"/>
    <property type="evidence" value="ECO:0007669"/>
    <property type="project" value="UniProtKB-KW"/>
</dbReference>
<name>A0AA38FEZ9_TAXCH</name>
<evidence type="ECO:0000256" key="8">
    <source>
        <dbReference type="ARBA" id="ARBA00023163"/>
    </source>
</evidence>
<keyword evidence="3" id="KW-0863">Zinc-finger</keyword>
<dbReference type="GO" id="GO:0005975">
    <property type="term" value="P:carbohydrate metabolic process"/>
    <property type="evidence" value="ECO:0007669"/>
    <property type="project" value="InterPro"/>
</dbReference>
<sequence>MASPGKGTTSMTSPKTPGSGSKRKVSPTVGTYAVQCVKCFKWRKIPSKEQYEAIRQSALEDPWVCSRASAWRPRVSYDDPTDLSPDMSRLWVIDKPNIPCPPKGWERLLTLRGEGTCRFADVYYISPCGKRLRSMVEIERFLEENTRYGATISDFNFQIPRPLHDSKRSASEAQIQGANSNLFREYIGAEFTGVKFSDLPINANTQFDFILSFTIDYTTSSPHSPTNGKFNIFWDSETLSPNAVQAIKSKHKNVRVALSLGGDSVGKGYVQFMPSSVSSWVDNAVSSLTNIIQQYHLDGIDIDYEHFDYSDPNTFSECIGQLITQLKKKNIVSFASIAPFDNEQVQSHYSALWNKYGHIIDYVNFQFYAYDNSTTVSQFIQYFNTQASRYSGGKYLNQMSKCKGANKTLIKTVVSGQALSLFLRHPWCMVRDCPYIVDQTISAIAVFVRVRAPPIFSQRTRLSA</sequence>
<dbReference type="CDD" id="cd06544">
    <property type="entry name" value="GH18_narbonin"/>
    <property type="match status" value="1"/>
</dbReference>
<dbReference type="PROSITE" id="PS51050">
    <property type="entry name" value="ZF_CW"/>
    <property type="match status" value="1"/>
</dbReference>
<dbReference type="SUPFAM" id="SSF51445">
    <property type="entry name" value="(Trans)glycosidases"/>
    <property type="match status" value="1"/>
</dbReference>
<dbReference type="PROSITE" id="PS50982">
    <property type="entry name" value="MBD"/>
    <property type="match status" value="1"/>
</dbReference>
<dbReference type="GO" id="GO:0004553">
    <property type="term" value="F:hydrolase activity, hydrolyzing O-glycosyl compounds"/>
    <property type="evidence" value="ECO:0007669"/>
    <property type="project" value="InterPro"/>
</dbReference>
<dbReference type="Pfam" id="PF07496">
    <property type="entry name" value="zf-CW"/>
    <property type="match status" value="1"/>
</dbReference>
<evidence type="ECO:0000256" key="3">
    <source>
        <dbReference type="ARBA" id="ARBA00022771"/>
    </source>
</evidence>
<feature type="compositionally biased region" description="Polar residues" evidence="13">
    <location>
        <begin position="1"/>
        <end position="19"/>
    </location>
</feature>
<dbReference type="CDD" id="cd01396">
    <property type="entry name" value="MeCP2_MBD"/>
    <property type="match status" value="1"/>
</dbReference>
<evidence type="ECO:0000256" key="10">
    <source>
        <dbReference type="ARBA" id="ARBA00023295"/>
    </source>
</evidence>
<evidence type="ECO:0000256" key="9">
    <source>
        <dbReference type="ARBA" id="ARBA00023242"/>
    </source>
</evidence>
<keyword evidence="4 11" id="KW-0378">Hydrolase</keyword>
<dbReference type="InterPro" id="IPR001223">
    <property type="entry name" value="Glyco_hydro18_cat"/>
</dbReference>
<accession>A0AA38FEZ9</accession>
<gene>
    <name evidence="17" type="ORF">KI387_031302</name>
</gene>
<dbReference type="InterPro" id="IPR000677">
    <property type="entry name" value="Chitinase-like"/>
</dbReference>
<evidence type="ECO:0000256" key="1">
    <source>
        <dbReference type="ARBA" id="ARBA00004123"/>
    </source>
</evidence>
<keyword evidence="5" id="KW-0862">Zinc</keyword>
<dbReference type="PANTHER" id="PTHR46476">
    <property type="entry name" value="CHITINASE 2-LIKE"/>
    <property type="match status" value="1"/>
</dbReference>
<comment type="similarity">
    <text evidence="12">Belongs to the glycosyl hydrolase 18 family.</text>
</comment>
<evidence type="ECO:0000313" key="17">
    <source>
        <dbReference type="EMBL" id="KAH9299620.1"/>
    </source>
</evidence>
<keyword evidence="6" id="KW-0805">Transcription regulation</keyword>
<evidence type="ECO:0000259" key="15">
    <source>
        <dbReference type="PROSITE" id="PS51050"/>
    </source>
</evidence>
<organism evidence="17 18">
    <name type="scientific">Taxus chinensis</name>
    <name type="common">Chinese yew</name>
    <name type="synonym">Taxus wallichiana var. chinensis</name>
    <dbReference type="NCBI Taxonomy" id="29808"/>
    <lineage>
        <taxon>Eukaryota</taxon>
        <taxon>Viridiplantae</taxon>
        <taxon>Streptophyta</taxon>
        <taxon>Embryophyta</taxon>
        <taxon>Tracheophyta</taxon>
        <taxon>Spermatophyta</taxon>
        <taxon>Pinopsida</taxon>
        <taxon>Pinidae</taxon>
        <taxon>Conifers II</taxon>
        <taxon>Cupressales</taxon>
        <taxon>Taxaceae</taxon>
        <taxon>Taxus</taxon>
    </lineage>
</organism>
<feature type="domain" description="GH18" evidence="16">
    <location>
        <begin position="185"/>
        <end position="464"/>
    </location>
</feature>
<feature type="domain" description="MBD" evidence="14">
    <location>
        <begin position="91"/>
        <end position="162"/>
    </location>
</feature>
<dbReference type="AlphaFoldDB" id="A0AA38FEZ9"/>
<reference evidence="17 18" key="1">
    <citation type="journal article" date="2021" name="Nat. Plants">
        <title>The Taxus genome provides insights into paclitaxel biosynthesis.</title>
        <authorList>
            <person name="Xiong X."/>
            <person name="Gou J."/>
            <person name="Liao Q."/>
            <person name="Li Y."/>
            <person name="Zhou Q."/>
            <person name="Bi G."/>
            <person name="Li C."/>
            <person name="Du R."/>
            <person name="Wang X."/>
            <person name="Sun T."/>
            <person name="Guo L."/>
            <person name="Liang H."/>
            <person name="Lu P."/>
            <person name="Wu Y."/>
            <person name="Zhang Z."/>
            <person name="Ro D.K."/>
            <person name="Shang Y."/>
            <person name="Huang S."/>
            <person name="Yan J."/>
        </authorList>
    </citation>
    <scope>NUCLEOTIDE SEQUENCE [LARGE SCALE GENOMIC DNA]</scope>
    <source>
        <strain evidence="17">Ta-2019</strain>
    </source>
</reference>
<proteinExistence type="inferred from homology"/>